<evidence type="ECO:0000313" key="2">
    <source>
        <dbReference type="EMBL" id="MFC4491788.1"/>
    </source>
</evidence>
<organism evidence="2 3">
    <name type="scientific">Chromobacterium aquaticum</name>
    <dbReference type="NCBI Taxonomy" id="467180"/>
    <lineage>
        <taxon>Bacteria</taxon>
        <taxon>Pseudomonadati</taxon>
        <taxon>Pseudomonadota</taxon>
        <taxon>Betaproteobacteria</taxon>
        <taxon>Neisseriales</taxon>
        <taxon>Chromobacteriaceae</taxon>
        <taxon>Chromobacterium</taxon>
    </lineage>
</organism>
<reference evidence="3" key="1">
    <citation type="journal article" date="2019" name="Int. J. Syst. Evol. Microbiol.">
        <title>The Global Catalogue of Microorganisms (GCM) 10K type strain sequencing project: providing services to taxonomists for standard genome sequencing and annotation.</title>
        <authorList>
            <consortium name="The Broad Institute Genomics Platform"/>
            <consortium name="The Broad Institute Genome Sequencing Center for Infectious Disease"/>
            <person name="Wu L."/>
            <person name="Ma J."/>
        </authorList>
    </citation>
    <scope>NUCLEOTIDE SEQUENCE [LARGE SCALE GENOMIC DNA]</scope>
    <source>
        <strain evidence="3">CGMCC 4.7608</strain>
    </source>
</reference>
<sequence>MPYFQDTAGGLHFLSESDLANGCDVYLPAGSVEITDDEAKVIQNPSPSAEQQAEQVRAQRDQRLQLTEWFVQRHRDEIEMSKPTTLSTSQFSILQAYRQALRDVPAQVGFPTSVTWPDTPASVQDGE</sequence>
<evidence type="ECO:0000259" key="1">
    <source>
        <dbReference type="Pfam" id="PF16778"/>
    </source>
</evidence>
<dbReference type="InterPro" id="IPR031893">
    <property type="entry name" value="Phage_tail_APC"/>
</dbReference>
<dbReference type="EMBL" id="JBHSEK010000017">
    <property type="protein sequence ID" value="MFC4491788.1"/>
    <property type="molecule type" value="Genomic_DNA"/>
</dbReference>
<dbReference type="Gene3D" id="6.10.140.1310">
    <property type="match status" value="1"/>
</dbReference>
<proteinExistence type="predicted"/>
<dbReference type="Pfam" id="PF16778">
    <property type="entry name" value="Phage_tail_APC"/>
    <property type="match status" value="1"/>
</dbReference>
<accession>A0ABV8ZZF2</accession>
<evidence type="ECO:0000313" key="3">
    <source>
        <dbReference type="Proteomes" id="UP001595999"/>
    </source>
</evidence>
<comment type="caution">
    <text evidence="2">The sequence shown here is derived from an EMBL/GenBank/DDBJ whole genome shotgun (WGS) entry which is preliminary data.</text>
</comment>
<dbReference type="Proteomes" id="UP001595999">
    <property type="component" value="Unassembled WGS sequence"/>
</dbReference>
<keyword evidence="3" id="KW-1185">Reference proteome</keyword>
<gene>
    <name evidence="2" type="ORF">ACFO0R_19430</name>
</gene>
<protein>
    <submittedName>
        <fullName evidence="2">Phage tail assembly chaperone</fullName>
    </submittedName>
</protein>
<dbReference type="RefSeq" id="WP_231462999.1">
    <property type="nucleotide sequence ID" value="NZ_JAJOHW010000089.1"/>
</dbReference>
<name>A0ABV8ZZF2_9NEIS</name>
<feature type="domain" description="Phage tail assembly chaperone-like" evidence="1">
    <location>
        <begin position="53"/>
        <end position="121"/>
    </location>
</feature>